<feature type="transmembrane region" description="Helical" evidence="1">
    <location>
        <begin position="37"/>
        <end position="56"/>
    </location>
</feature>
<protein>
    <submittedName>
        <fullName evidence="2">Uncharacterized protein</fullName>
    </submittedName>
</protein>
<dbReference type="KEGG" id="mcd:MCRO_0665"/>
<dbReference type="EMBL" id="CP001991">
    <property type="protein sequence ID" value="ADE19804.1"/>
    <property type="molecule type" value="Genomic_DNA"/>
</dbReference>
<sequence>MRTKMIKNKRDVYSKLGVSFVEKIPEANRVLTPKTNYAFEIIKFVVFNLIVVFFILMSRSQGTWLESFYKYSIGLLFGNLIYLFAVIGYMYFCISFFSYFTKNKSFAHFNRLRKTNINVIKKNYFILLMCLFLVLSLSLHIAYYFKFNSAFSFDPTPENLKSLFVNGWYARFTIDGPNVNNNIGFMLDSIYNILYYPTLSPILPIIVILLIIAFAIWQLLFNGTKNFFKYYSFKLPITKLIKNMSHRNSTYYLTIEIQMYFEFLIQSGRELKIKYEDISFKDLEKQVFLNIDKLNYDLTFEKLKGYTTQEVESDISKYQTKNIILETIAFERKNSYIQIDEENVKNDANLKSKDDVFYDEESPTYIKLIKNDLKTKDISTLTKDELESSLVKEEKKVDFIEKPAEILTKNEDKESDLKLLEENEDSWFVELDDTQEISNEKISNTKEIKQSNLKSKSQEIKLTQETNKNDVIDKPVGELDEIDNKIFAKKSEITFEQNDNEDNTYTKNNIDQMEKFLDKVFIGDKKDKND</sequence>
<keyword evidence="1" id="KW-0812">Transmembrane</keyword>
<name>D5E677_MYCCM</name>
<dbReference type="HOGENOM" id="CLU_513699_0_0_14"/>
<feature type="transmembrane region" description="Helical" evidence="1">
    <location>
        <begin position="122"/>
        <end position="145"/>
    </location>
</feature>
<keyword evidence="1" id="KW-0472">Membrane</keyword>
<gene>
    <name evidence="2" type="ordered locus">MCRO_0665</name>
</gene>
<dbReference type="STRING" id="512564.MCRO_0665"/>
<dbReference type="eggNOG" id="ENOG5031YGD">
    <property type="taxonomic scope" value="Bacteria"/>
</dbReference>
<accession>D5E677</accession>
<organism evidence="2 3">
    <name type="scientific">Mycoplasma crocodyli (strain ATCC 51981 / MP145)</name>
    <dbReference type="NCBI Taxonomy" id="512564"/>
    <lineage>
        <taxon>Bacteria</taxon>
        <taxon>Bacillati</taxon>
        <taxon>Mycoplasmatota</taxon>
        <taxon>Mollicutes</taxon>
        <taxon>Mycoplasmataceae</taxon>
        <taxon>Mycoplasma</taxon>
    </lineage>
</organism>
<feature type="transmembrane region" description="Helical" evidence="1">
    <location>
        <begin position="202"/>
        <end position="221"/>
    </location>
</feature>
<evidence type="ECO:0000313" key="2">
    <source>
        <dbReference type="EMBL" id="ADE19804.1"/>
    </source>
</evidence>
<keyword evidence="3" id="KW-1185">Reference proteome</keyword>
<reference key="2">
    <citation type="submission" date="2010-03" db="EMBL/GenBank/DDBJ databases">
        <authorList>
            <person name="Ma Z."/>
            <person name="Wang X."/>
            <person name="Liu H."/>
        </authorList>
    </citation>
    <scope>NUCLEOTIDE SEQUENCE</scope>
    <source>
        <strain>MP145</strain>
    </source>
</reference>
<reference evidence="2 3" key="3">
    <citation type="journal article" date="2011" name="J. Bacteriol.">
        <title>Genome sequences of Mycoplasma alligatoris A21JP2T and Mycoplasma crocodyli MP145T.</title>
        <authorList>
            <person name="Brown D.R."/>
            <person name="Farmerie W.G."/>
            <person name="May M."/>
            <person name="Benders G.A."/>
            <person name="Durkin A.S."/>
            <person name="Hlavinka K."/>
            <person name="Hostetler J."/>
            <person name="Jackson J."/>
            <person name="Johnson J."/>
            <person name="Miller R.H."/>
            <person name="Paralanov V."/>
            <person name="Radune D."/>
            <person name="Szczypinski B."/>
            <person name="Glass J.I."/>
        </authorList>
    </citation>
    <scope>NUCLEOTIDE SEQUENCE [LARGE SCALE GENOMIC DNA]</scope>
    <source>
        <strain evidence="3">ATCC 51981 / MP145</strain>
    </source>
</reference>
<keyword evidence="1" id="KW-1133">Transmembrane helix</keyword>
<reference evidence="3" key="1">
    <citation type="submission" date="2010-03" db="EMBL/GenBank/DDBJ databases">
        <title>The complete genome of Mycoplasma crocodyli MP145.</title>
        <authorList>
            <person name="Glass J.I."/>
            <person name="Durkin A.S."/>
            <person name="Hostetler J."/>
            <person name="Jackson J."/>
            <person name="Johnson J."/>
            <person name="May M.A."/>
            <person name="Paralanov V."/>
            <person name="Radune D."/>
            <person name="Szczypinski B."/>
            <person name="Brown D.R."/>
        </authorList>
    </citation>
    <scope>NUCLEOTIDE SEQUENCE [LARGE SCALE GENOMIC DNA]</scope>
    <source>
        <strain evidence="3">ATCC 51981 / MP145</strain>
    </source>
</reference>
<feature type="transmembrane region" description="Helical" evidence="1">
    <location>
        <begin position="76"/>
        <end position="101"/>
    </location>
</feature>
<evidence type="ECO:0000256" key="1">
    <source>
        <dbReference type="SAM" id="Phobius"/>
    </source>
</evidence>
<dbReference type="AlphaFoldDB" id="D5E677"/>
<dbReference type="Proteomes" id="UP000001845">
    <property type="component" value="Chromosome"/>
</dbReference>
<evidence type="ECO:0000313" key="3">
    <source>
        <dbReference type="Proteomes" id="UP000001845"/>
    </source>
</evidence>
<proteinExistence type="predicted"/>